<dbReference type="GO" id="GO:0051082">
    <property type="term" value="F:unfolded protein binding"/>
    <property type="evidence" value="ECO:0007669"/>
    <property type="project" value="InterPro"/>
</dbReference>
<evidence type="ECO:0000256" key="1">
    <source>
        <dbReference type="ARBA" id="ARBA00022741"/>
    </source>
</evidence>
<protein>
    <submittedName>
        <fullName evidence="4">Uncharacterized protein</fullName>
    </submittedName>
</protein>
<dbReference type="InterPro" id="IPR043129">
    <property type="entry name" value="ATPase_NBD"/>
</dbReference>
<dbReference type="FunFam" id="2.60.34.10:FF:000014">
    <property type="entry name" value="Chaperone protein DnaK HSP70"/>
    <property type="match status" value="1"/>
</dbReference>
<sequence>MSKIIGIDLGTTNSCVAIMEGGEPKVITNPEGGRTTPSVVAFTKDGERLVGQPAKRQAVTNPNNTVYSIKRFMGREFDEVQTEISEVPYEVKKGKSGAVEVAIEGKKYLPPEISAMILQKLRQTAEEYLGGTVTEAVITVPAYFNDSQRQATKDAGKIAGLDVRRIINEPTAAALAYGLDKKNDQKVVVFDLGGGTFDVSILDLMDIDGEKSIEVNASNGDGHLGGDDFDQRVIDWMADEFKKSEGIDLKEDPMALQRLKEAGESAKRELSSSKQTDINLPFITADSTGPKHLNMTLTRAKFEELVDDLVERTRKPCEQALKDSGLKPGDIHEVILVGGSTRIPKVQEVVKDIFGKEPNKGVNPDEVVAMGAGIQGGILGGDVEDVLLLDITPLSLGIETLGSVFTKLIERNTTIPTKKSQIFSTAADNQPSVEIHVLQGEREMAVYNKTIGKFHLDGIPPAPRGIPQIEVTFDIDANGILNVGAQDKATGKEQSIRIEASSGLSQEEVDKMVDDAKKHETEDKEKREEVDVKNQADQLIYQTEKNLKEFEEKLSDDDKKRLEEAVEKLKTASAGSNLEDMKSATEDLNSAWNEIAGKMYESSKQEGAGSQEPPEPTGESKKGDDKEIEDADFEVVDD</sequence>
<accession>A0A381PZJ9</accession>
<dbReference type="PROSITE" id="PS00297">
    <property type="entry name" value="HSP70_1"/>
    <property type="match status" value="1"/>
</dbReference>
<dbReference type="GO" id="GO:0005524">
    <property type="term" value="F:ATP binding"/>
    <property type="evidence" value="ECO:0007669"/>
    <property type="project" value="UniProtKB-KW"/>
</dbReference>
<dbReference type="Gene3D" id="3.90.640.10">
    <property type="entry name" value="Actin, Chain A, domain 4"/>
    <property type="match status" value="1"/>
</dbReference>
<gene>
    <name evidence="4" type="ORF">METZ01_LOCUS24948</name>
</gene>
<organism evidence="4">
    <name type="scientific">marine metagenome</name>
    <dbReference type="NCBI Taxonomy" id="408172"/>
    <lineage>
        <taxon>unclassified sequences</taxon>
        <taxon>metagenomes</taxon>
        <taxon>ecological metagenomes</taxon>
    </lineage>
</organism>
<dbReference type="FunFam" id="1.20.1270.10:FF:000001">
    <property type="entry name" value="Molecular chaperone DnaK"/>
    <property type="match status" value="1"/>
</dbReference>
<dbReference type="NCBIfam" id="NF003520">
    <property type="entry name" value="PRK05183.1"/>
    <property type="match status" value="1"/>
</dbReference>
<feature type="compositionally biased region" description="Acidic residues" evidence="3">
    <location>
        <begin position="626"/>
        <end position="638"/>
    </location>
</feature>
<evidence type="ECO:0000256" key="3">
    <source>
        <dbReference type="SAM" id="MobiDB-lite"/>
    </source>
</evidence>
<dbReference type="PANTHER" id="PTHR19375">
    <property type="entry name" value="HEAT SHOCK PROTEIN 70KDA"/>
    <property type="match status" value="1"/>
</dbReference>
<dbReference type="SUPFAM" id="SSF100934">
    <property type="entry name" value="Heat shock protein 70kD (HSP70), C-terminal subdomain"/>
    <property type="match status" value="1"/>
</dbReference>
<dbReference type="Gene3D" id="2.60.34.10">
    <property type="entry name" value="Substrate Binding Domain Of DNAk, Chain A, domain 1"/>
    <property type="match status" value="1"/>
</dbReference>
<dbReference type="HAMAP" id="MF_00332">
    <property type="entry name" value="DnaK"/>
    <property type="match status" value="1"/>
</dbReference>
<dbReference type="GO" id="GO:0140662">
    <property type="term" value="F:ATP-dependent protein folding chaperone"/>
    <property type="evidence" value="ECO:0007669"/>
    <property type="project" value="InterPro"/>
</dbReference>
<dbReference type="PROSITE" id="PS01036">
    <property type="entry name" value="HSP70_3"/>
    <property type="match status" value="1"/>
</dbReference>
<dbReference type="PRINTS" id="PR00301">
    <property type="entry name" value="HEATSHOCK70"/>
</dbReference>
<dbReference type="PROSITE" id="PS00329">
    <property type="entry name" value="HSP70_2"/>
    <property type="match status" value="1"/>
</dbReference>
<dbReference type="InterPro" id="IPR029047">
    <property type="entry name" value="HSP70_peptide-bd_sf"/>
</dbReference>
<dbReference type="SUPFAM" id="SSF100920">
    <property type="entry name" value="Heat shock protein 70kD (HSP70), peptide-binding domain"/>
    <property type="match status" value="1"/>
</dbReference>
<evidence type="ECO:0000256" key="2">
    <source>
        <dbReference type="ARBA" id="ARBA00022840"/>
    </source>
</evidence>
<dbReference type="SUPFAM" id="SSF53067">
    <property type="entry name" value="Actin-like ATPase domain"/>
    <property type="match status" value="2"/>
</dbReference>
<dbReference type="CDD" id="cd10234">
    <property type="entry name" value="ASKHA_NBD_HSP70_DnaK-like"/>
    <property type="match status" value="1"/>
</dbReference>
<evidence type="ECO:0000313" key="4">
    <source>
        <dbReference type="EMBL" id="SUZ72094.1"/>
    </source>
</evidence>
<dbReference type="InterPro" id="IPR018181">
    <property type="entry name" value="Heat_shock_70_CS"/>
</dbReference>
<name>A0A381PZJ9_9ZZZZ</name>
<dbReference type="Pfam" id="PF00012">
    <property type="entry name" value="HSP70"/>
    <property type="match status" value="1"/>
</dbReference>
<feature type="region of interest" description="Disordered" evidence="3">
    <location>
        <begin position="569"/>
        <end position="638"/>
    </location>
</feature>
<keyword evidence="2" id="KW-0067">ATP-binding</keyword>
<dbReference type="InterPro" id="IPR013126">
    <property type="entry name" value="Hsp_70_fam"/>
</dbReference>
<dbReference type="AlphaFoldDB" id="A0A381PZJ9"/>
<dbReference type="InterPro" id="IPR029048">
    <property type="entry name" value="HSP70_C_sf"/>
</dbReference>
<dbReference type="FunFam" id="3.30.420.40:FF:000004">
    <property type="entry name" value="Molecular chaperone DnaK"/>
    <property type="match status" value="1"/>
</dbReference>
<dbReference type="EMBL" id="UINC01001143">
    <property type="protein sequence ID" value="SUZ72094.1"/>
    <property type="molecule type" value="Genomic_DNA"/>
</dbReference>
<dbReference type="NCBIfam" id="NF001413">
    <property type="entry name" value="PRK00290.1"/>
    <property type="match status" value="1"/>
</dbReference>
<dbReference type="NCBIfam" id="TIGR02350">
    <property type="entry name" value="prok_dnaK"/>
    <property type="match status" value="1"/>
</dbReference>
<dbReference type="Gene3D" id="1.20.1270.10">
    <property type="match status" value="1"/>
</dbReference>
<dbReference type="Gene3D" id="3.30.420.40">
    <property type="match status" value="2"/>
</dbReference>
<dbReference type="InterPro" id="IPR012725">
    <property type="entry name" value="Chaperone_DnaK"/>
</dbReference>
<dbReference type="FunFam" id="3.90.640.10:FF:000003">
    <property type="entry name" value="Molecular chaperone DnaK"/>
    <property type="match status" value="1"/>
</dbReference>
<keyword evidence="1" id="KW-0547">Nucleotide-binding</keyword>
<proteinExistence type="inferred from homology"/>
<reference evidence="4" key="1">
    <citation type="submission" date="2018-05" db="EMBL/GenBank/DDBJ databases">
        <authorList>
            <person name="Lanie J.A."/>
            <person name="Ng W.-L."/>
            <person name="Kazmierczak K.M."/>
            <person name="Andrzejewski T.M."/>
            <person name="Davidsen T.M."/>
            <person name="Wayne K.J."/>
            <person name="Tettelin H."/>
            <person name="Glass J.I."/>
            <person name="Rusch D."/>
            <person name="Podicherti R."/>
            <person name="Tsui H.-C.T."/>
            <person name="Winkler M.E."/>
        </authorList>
    </citation>
    <scope>NUCLEOTIDE SEQUENCE</scope>
</reference>